<feature type="compositionally biased region" description="Basic and acidic residues" evidence="1">
    <location>
        <begin position="1320"/>
        <end position="1334"/>
    </location>
</feature>
<feature type="region of interest" description="Disordered" evidence="1">
    <location>
        <begin position="1147"/>
        <end position="1209"/>
    </location>
</feature>
<feature type="compositionally biased region" description="Low complexity" evidence="1">
    <location>
        <begin position="1291"/>
        <end position="1302"/>
    </location>
</feature>
<accession>A0A9Q0EUN4</accession>
<sequence length="1350" mass="147358">MKTRPAGIGSSRADWMGSLSPELTAVPLKHLAVPGSHDSFTFWVDVRAPVGPDQKVFVKYLAAIFRHMAKKVMVKWSMTQCPLSQVSPGMRSTSSMASLDTRHRKEVVFLDFNHHYAMEAEHHAYLISMLREVFGAKLCGAGSVEAVTLKSLWEDKHQVIVFYHHPSAEGCPVMWPGNKIPAPWANTTKPKKLIQFLETTLQERSGSFHVSQAILTPRANTVAKGLLWGLRNYLVERNLPTIMTWVEAQKPGAGGVNIITSDFVELTDFADTVIRLNDLLLLPPSQRDQGGGPTSLVVLRTAAAFLFHCAPPLARDAEMLFKPESDQMSPIGPKSPPLDLIDTGKGLKVQTAMPHLVSLGSGRLRVTRIGRDDARVPQDISIQGPGIQAEHCLIFNEGGVVTLDPCGYSLCLGKSYFFRFNHPEEASRMKNYLKFSSDYSHSVVGGASSGRGMRSASELRDLMDTLQRKKQALETSLRANGDANPSYFSMTQSPPPTPVSTPTAMSSAYQEQAKRFYGSERPPLSLKGLAPPSPSRRSDPPRSGGGRRTTNNPGSSSLLSAWNSGGGSSNSVAGAASMPSSPRLGRRSYGNQEPVPTARTRKYSAGSLNSLTTAAGGQSHSRSLPRLCPSPTTPRDHSDGSLTLSTLRTPRRPDASAPTSPPAPPDVTVPSKAGGGSSSPRVAKKLSLTSTGSLGSHGSGASSPGEAAVEKERPAFGETRASFGKAGLDPGFGPGPGSGERRQSFGKAGSGVMPPGAFRERRGSISSLSGKEELSDYHHRQRDERLREQEVERLERQRLETILSLCSELGANEREDASSSPPRLGCGRPPEDQPGAGEAPAVHPPLNGGGGVCGDPFASENGYYYDDDEPRSRLHSRRSSGQRDGRAESPAVSLRSSAPSPSPRTQRTNEEERIQVLNNMEELEQKIKELSNQMEESESELASLTKEKDGLEALHSKMARLEGKAQQEKDKVCEVLRIERDRVERLAQSVCEQRTLLDSCPEATQEPLQEQLARDYEALEAETKRFEDLEFQQLETESRQDEEKENHARNILREVAQYQRSVVTRKERLLTLKKQATQITQQAQREEGSFLKEKSNLEQMLQREKENLNHLDRKYADLTGGRGFTLKEGYVTVSEINDICSQLGGDPYPAPAPISTNSSPESELSSSPDGGAPKSSEDEHFHLLEERRRYEKVGGTHLSDTLPRKRTMAPMPSQFSCATLGRSFPHKTHQPLAQSSSCGSILPRMLSVSIKDSESRRLHKGQPSSRTASQTNVYLDAFGYRDHQAYDTMSVDSSDSIDTSVSACSPDNVSRGVSKPLSSPRRELNGVYHHHEDSSLSSTEVGHLKADGGT</sequence>
<protein>
    <recommendedName>
        <fullName evidence="4">FHA domain-containing protein</fullName>
    </recommendedName>
</protein>
<reference evidence="2" key="1">
    <citation type="submission" date="2022-07" db="EMBL/GenBank/DDBJ databases">
        <title>Chromosome-level genome of Muraenolepis orangiensis.</title>
        <authorList>
            <person name="Kim J."/>
        </authorList>
    </citation>
    <scope>NUCLEOTIDE SEQUENCE</scope>
    <source>
        <strain evidence="2">KU_S4_2022</strain>
        <tissue evidence="2">Muscle</tissue>
    </source>
</reference>
<name>A0A9Q0EUN4_9TELE</name>
<dbReference type="OrthoDB" id="6020705at2759"/>
<feature type="compositionally biased region" description="Polar residues" evidence="1">
    <location>
        <begin position="606"/>
        <end position="622"/>
    </location>
</feature>
<keyword evidence="3" id="KW-1185">Reference proteome</keyword>
<dbReference type="PANTHER" id="PTHR12156:SF21">
    <property type="entry name" value="PLECKSTRIN HOMOLOGY-LIKE DOMAIN FAMILY B MEMBER 2"/>
    <property type="match status" value="1"/>
</dbReference>
<feature type="compositionally biased region" description="Basic and acidic residues" evidence="1">
    <location>
        <begin position="1175"/>
        <end position="1194"/>
    </location>
</feature>
<dbReference type="SUPFAM" id="SSF51695">
    <property type="entry name" value="PLC-like phosphodiesterases"/>
    <property type="match status" value="1"/>
</dbReference>
<dbReference type="GO" id="GO:0008081">
    <property type="term" value="F:phosphoric diester hydrolase activity"/>
    <property type="evidence" value="ECO:0007669"/>
    <property type="project" value="InterPro"/>
</dbReference>
<dbReference type="SUPFAM" id="SSF49879">
    <property type="entry name" value="SMAD/FHA domain"/>
    <property type="match status" value="1"/>
</dbReference>
<dbReference type="GO" id="GO:0070507">
    <property type="term" value="P:regulation of microtubule cytoskeleton organization"/>
    <property type="evidence" value="ECO:0007669"/>
    <property type="project" value="TreeGrafter"/>
</dbReference>
<dbReference type="InterPro" id="IPR052212">
    <property type="entry name" value="PH-like_domain"/>
</dbReference>
<dbReference type="GO" id="GO:0006629">
    <property type="term" value="P:lipid metabolic process"/>
    <property type="evidence" value="ECO:0007669"/>
    <property type="project" value="InterPro"/>
</dbReference>
<evidence type="ECO:0000313" key="2">
    <source>
        <dbReference type="EMBL" id="KAJ3610997.1"/>
    </source>
</evidence>
<feature type="compositionally biased region" description="Low complexity" evidence="1">
    <location>
        <begin position="548"/>
        <end position="577"/>
    </location>
</feature>
<dbReference type="Proteomes" id="UP001148018">
    <property type="component" value="Unassembled WGS sequence"/>
</dbReference>
<feature type="region of interest" description="Disordered" evidence="1">
    <location>
        <begin position="478"/>
        <end position="788"/>
    </location>
</feature>
<feature type="compositionally biased region" description="Low complexity" evidence="1">
    <location>
        <begin position="1158"/>
        <end position="1168"/>
    </location>
</feature>
<dbReference type="InterPro" id="IPR042158">
    <property type="entry name" value="PLCXD1/2/3"/>
</dbReference>
<dbReference type="PANTHER" id="PTHR12156">
    <property type="entry name" value="PLECKSTRIN HOMOLOGY-LIKE DOMAIN, FAMILY B, MEMBER 3"/>
    <property type="match status" value="1"/>
</dbReference>
<feature type="compositionally biased region" description="Low complexity" evidence="1">
    <location>
        <begin position="686"/>
        <end position="705"/>
    </location>
</feature>
<feature type="region of interest" description="Disordered" evidence="1">
    <location>
        <begin position="809"/>
        <end position="912"/>
    </location>
</feature>
<dbReference type="GO" id="GO:0045180">
    <property type="term" value="C:basal cortex"/>
    <property type="evidence" value="ECO:0007669"/>
    <property type="project" value="TreeGrafter"/>
</dbReference>
<dbReference type="Gene3D" id="3.20.20.190">
    <property type="entry name" value="Phosphatidylinositol (PI) phosphodiesterase"/>
    <property type="match status" value="2"/>
</dbReference>
<dbReference type="CDD" id="cd08616">
    <property type="entry name" value="PI-PLCXD1c"/>
    <property type="match status" value="1"/>
</dbReference>
<evidence type="ECO:0000313" key="3">
    <source>
        <dbReference type="Proteomes" id="UP001148018"/>
    </source>
</evidence>
<dbReference type="Gene3D" id="2.60.200.20">
    <property type="match status" value="1"/>
</dbReference>
<feature type="compositionally biased region" description="Basic and acidic residues" evidence="1">
    <location>
        <begin position="770"/>
        <end position="788"/>
    </location>
</feature>
<evidence type="ECO:0000256" key="1">
    <source>
        <dbReference type="SAM" id="MobiDB-lite"/>
    </source>
</evidence>
<dbReference type="InterPro" id="IPR008984">
    <property type="entry name" value="SMAD_FHA_dom_sf"/>
</dbReference>
<feature type="compositionally biased region" description="Low complexity" evidence="1">
    <location>
        <begin position="889"/>
        <end position="899"/>
    </location>
</feature>
<dbReference type="EMBL" id="JANIIK010000037">
    <property type="protein sequence ID" value="KAJ3610997.1"/>
    <property type="molecule type" value="Genomic_DNA"/>
</dbReference>
<feature type="region of interest" description="Disordered" evidence="1">
    <location>
        <begin position="1291"/>
        <end position="1350"/>
    </location>
</feature>
<comment type="caution">
    <text evidence="2">The sequence shown here is derived from an EMBL/GenBank/DDBJ whole genome shotgun (WGS) entry which is preliminary data.</text>
</comment>
<proteinExistence type="predicted"/>
<evidence type="ECO:0008006" key="4">
    <source>
        <dbReference type="Google" id="ProtNLM"/>
    </source>
</evidence>
<dbReference type="InterPro" id="IPR017946">
    <property type="entry name" value="PLC-like_Pdiesterase_TIM-brl"/>
</dbReference>
<organism evidence="2 3">
    <name type="scientific">Muraenolepis orangiensis</name>
    <name type="common">Patagonian moray cod</name>
    <dbReference type="NCBI Taxonomy" id="630683"/>
    <lineage>
        <taxon>Eukaryota</taxon>
        <taxon>Metazoa</taxon>
        <taxon>Chordata</taxon>
        <taxon>Craniata</taxon>
        <taxon>Vertebrata</taxon>
        <taxon>Euteleostomi</taxon>
        <taxon>Actinopterygii</taxon>
        <taxon>Neopterygii</taxon>
        <taxon>Teleostei</taxon>
        <taxon>Neoteleostei</taxon>
        <taxon>Acanthomorphata</taxon>
        <taxon>Zeiogadaria</taxon>
        <taxon>Gadariae</taxon>
        <taxon>Gadiformes</taxon>
        <taxon>Muraenolepidoidei</taxon>
        <taxon>Muraenolepididae</taxon>
        <taxon>Muraenolepis</taxon>
    </lineage>
</organism>
<gene>
    <name evidence="2" type="ORF">NHX12_021013</name>
</gene>